<sequence length="393" mass="41690">MKKGAKWIRITAVLILSLSALSILGAKPQISLAETTTYPVSADAWVSSQFPDTNYGGASSLFVFHNANDGRAYFNFDTSSLPANSTITSAKLVVYTLGSSGLDCSGSPTTFTIGLASLPWLENKITWSNRAGLAASFGSWLSCGYSGWASLDVAPLVQEISNGTKTNYGFFLYGGGADFKRTLISKESTANHPAYLEIVYTPPAASPTPGEETGDSDSDAGPATTGSSTGTSTGAKTAPASSVSASILAPGELIVKDAGAASINLSWQKSETPDIDGYKIFRSEKETEGFENIANTGNITLTYTDTVGDEKTYYYMVRAYKGDEESASSNTANANAKKLLEEKIPIIHSGRYREWIIIGAVAAGLIILIGLALLFFKVILPKIRAQKSQNVIR</sequence>
<evidence type="ECO:0000313" key="8">
    <source>
        <dbReference type="EMBL" id="OGD62315.1"/>
    </source>
</evidence>
<evidence type="ECO:0000256" key="1">
    <source>
        <dbReference type="ARBA" id="ARBA00004613"/>
    </source>
</evidence>
<dbReference type="InterPro" id="IPR003961">
    <property type="entry name" value="FN3_dom"/>
</dbReference>
<keyword evidence="2" id="KW-0964">Secreted</keyword>
<feature type="chain" id="PRO_5009518282" description="Fibronectin type-III domain-containing protein" evidence="6">
    <location>
        <begin position="34"/>
        <end position="393"/>
    </location>
</feature>
<evidence type="ECO:0000256" key="5">
    <source>
        <dbReference type="SAM" id="Phobius"/>
    </source>
</evidence>
<accession>A0A1F5E4M3</accession>
<name>A0A1F5E4M3_9BACT</name>
<dbReference type="NCBIfam" id="NF033679">
    <property type="entry name" value="DNRLRE_dom"/>
    <property type="match status" value="1"/>
</dbReference>
<keyword evidence="5" id="KW-0472">Membrane</keyword>
<feature type="signal peptide" evidence="6">
    <location>
        <begin position="1"/>
        <end position="33"/>
    </location>
</feature>
<dbReference type="STRING" id="1797472.A2215_03720"/>
<dbReference type="SUPFAM" id="SSF49265">
    <property type="entry name" value="Fibronectin type III"/>
    <property type="match status" value="1"/>
</dbReference>
<dbReference type="AlphaFoldDB" id="A0A1F5E4M3"/>
<dbReference type="InterPro" id="IPR013783">
    <property type="entry name" value="Ig-like_fold"/>
</dbReference>
<keyword evidence="5" id="KW-1133">Transmembrane helix</keyword>
<evidence type="ECO:0000313" key="9">
    <source>
        <dbReference type="Proteomes" id="UP000178583"/>
    </source>
</evidence>
<feature type="domain" description="Fibronectin type-III" evidence="7">
    <location>
        <begin position="249"/>
        <end position="339"/>
    </location>
</feature>
<comment type="subcellular location">
    <subcellularLocation>
        <location evidence="1">Secreted</location>
    </subcellularLocation>
</comment>
<evidence type="ECO:0000256" key="3">
    <source>
        <dbReference type="ARBA" id="ARBA00022729"/>
    </source>
</evidence>
<dbReference type="InterPro" id="IPR055372">
    <property type="entry name" value="CBM96"/>
</dbReference>
<dbReference type="InterPro" id="IPR036116">
    <property type="entry name" value="FN3_sf"/>
</dbReference>
<evidence type="ECO:0000259" key="7">
    <source>
        <dbReference type="PROSITE" id="PS50853"/>
    </source>
</evidence>
<dbReference type="CDD" id="cd00063">
    <property type="entry name" value="FN3"/>
    <property type="match status" value="1"/>
</dbReference>
<protein>
    <recommendedName>
        <fullName evidence="7">Fibronectin type-III domain-containing protein</fullName>
    </recommendedName>
</protein>
<dbReference type="Pfam" id="PF24517">
    <property type="entry name" value="CBM96"/>
    <property type="match status" value="1"/>
</dbReference>
<dbReference type="EMBL" id="MEZY01000051">
    <property type="protein sequence ID" value="OGD62315.1"/>
    <property type="molecule type" value="Genomic_DNA"/>
</dbReference>
<dbReference type="GO" id="GO:0005576">
    <property type="term" value="C:extracellular region"/>
    <property type="evidence" value="ECO:0007669"/>
    <property type="project" value="UniProtKB-SubCell"/>
</dbReference>
<dbReference type="Gene3D" id="2.60.40.10">
    <property type="entry name" value="Immunoglobulins"/>
    <property type="match status" value="1"/>
</dbReference>
<evidence type="ECO:0000256" key="6">
    <source>
        <dbReference type="SAM" id="SignalP"/>
    </source>
</evidence>
<comment type="caution">
    <text evidence="8">The sequence shown here is derived from an EMBL/GenBank/DDBJ whole genome shotgun (WGS) entry which is preliminary data.</text>
</comment>
<gene>
    <name evidence="8" type="ORF">A2215_03720</name>
</gene>
<organism evidence="8 9">
    <name type="scientific">Candidatus Berkelbacteria bacterium RIFOXYA2_FULL_43_10</name>
    <dbReference type="NCBI Taxonomy" id="1797472"/>
    <lineage>
        <taxon>Bacteria</taxon>
        <taxon>Candidatus Berkelbacteria</taxon>
    </lineage>
</organism>
<feature type="transmembrane region" description="Helical" evidence="5">
    <location>
        <begin position="355"/>
        <end position="380"/>
    </location>
</feature>
<keyword evidence="3 6" id="KW-0732">Signal</keyword>
<dbReference type="Proteomes" id="UP000178583">
    <property type="component" value="Unassembled WGS sequence"/>
</dbReference>
<reference evidence="8 9" key="1">
    <citation type="journal article" date="2016" name="Nat. Commun.">
        <title>Thousands of microbial genomes shed light on interconnected biogeochemical processes in an aquifer system.</title>
        <authorList>
            <person name="Anantharaman K."/>
            <person name="Brown C.T."/>
            <person name="Hug L.A."/>
            <person name="Sharon I."/>
            <person name="Castelle C.J."/>
            <person name="Probst A.J."/>
            <person name="Thomas B.C."/>
            <person name="Singh A."/>
            <person name="Wilkins M.J."/>
            <person name="Karaoz U."/>
            <person name="Brodie E.L."/>
            <person name="Williams K.H."/>
            <person name="Hubbard S.S."/>
            <person name="Banfield J.F."/>
        </authorList>
    </citation>
    <scope>NUCLEOTIDE SEQUENCE [LARGE SCALE GENOMIC DNA]</scope>
</reference>
<feature type="compositionally biased region" description="Low complexity" evidence="4">
    <location>
        <begin position="220"/>
        <end position="241"/>
    </location>
</feature>
<evidence type="ECO:0000256" key="4">
    <source>
        <dbReference type="SAM" id="MobiDB-lite"/>
    </source>
</evidence>
<proteinExistence type="predicted"/>
<evidence type="ECO:0000256" key="2">
    <source>
        <dbReference type="ARBA" id="ARBA00022525"/>
    </source>
</evidence>
<feature type="region of interest" description="Disordered" evidence="4">
    <location>
        <begin position="201"/>
        <end position="241"/>
    </location>
</feature>
<keyword evidence="5" id="KW-0812">Transmembrane</keyword>
<dbReference type="PROSITE" id="PS50853">
    <property type="entry name" value="FN3"/>
    <property type="match status" value="1"/>
</dbReference>